<name>A0ABW8JWM0_9GAMM</name>
<evidence type="ECO:0000313" key="2">
    <source>
        <dbReference type="Proteomes" id="UP001620460"/>
    </source>
</evidence>
<organism evidence="1 2">
    <name type="scientific">Dyella ginsengisoli</name>
    <dbReference type="NCBI Taxonomy" id="363848"/>
    <lineage>
        <taxon>Bacteria</taxon>
        <taxon>Pseudomonadati</taxon>
        <taxon>Pseudomonadota</taxon>
        <taxon>Gammaproteobacteria</taxon>
        <taxon>Lysobacterales</taxon>
        <taxon>Rhodanobacteraceae</taxon>
        <taxon>Dyella</taxon>
    </lineage>
</organism>
<protein>
    <submittedName>
        <fullName evidence="1">Uncharacterized protein</fullName>
    </submittedName>
</protein>
<keyword evidence="2" id="KW-1185">Reference proteome</keyword>
<evidence type="ECO:0000313" key="1">
    <source>
        <dbReference type="EMBL" id="MFK2905258.1"/>
    </source>
</evidence>
<dbReference type="Proteomes" id="UP001620460">
    <property type="component" value="Unassembled WGS sequence"/>
</dbReference>
<gene>
    <name evidence="1" type="ORF">ISP17_14940</name>
</gene>
<comment type="caution">
    <text evidence="1">The sequence shown here is derived from an EMBL/GenBank/DDBJ whole genome shotgun (WGS) entry which is preliminary data.</text>
</comment>
<proteinExistence type="predicted"/>
<sequence length="167" mass="18094">MIFYKAVNSGSMSGIVHRGLDPSPSSEERVLGSTSIASSSSGRSPSEADISIPGQCVSADLSYACDYVTLNGGDWIVLAIEVPDDDFSGVVNSKTGAAVSPEEAAESKEVKLSKIIPTTRLWFLYSTGKWMSVREYHKNSRAVWRESGGNKAKEFKEKNIEAAKPLW</sequence>
<dbReference type="RefSeq" id="WP_404634592.1">
    <property type="nucleotide sequence ID" value="NZ_JADIKM010000004.1"/>
</dbReference>
<dbReference type="EMBL" id="JADIKM010000004">
    <property type="protein sequence ID" value="MFK2905258.1"/>
    <property type="molecule type" value="Genomic_DNA"/>
</dbReference>
<accession>A0ABW8JWM0</accession>
<reference evidence="1 2" key="1">
    <citation type="submission" date="2020-10" db="EMBL/GenBank/DDBJ databases">
        <title>Phylogeny of dyella-like bacteria.</title>
        <authorList>
            <person name="Fu J."/>
        </authorList>
    </citation>
    <scope>NUCLEOTIDE SEQUENCE [LARGE SCALE GENOMIC DNA]</scope>
    <source>
        <strain evidence="1 2">Gsoil3046</strain>
    </source>
</reference>